<evidence type="ECO:0000313" key="1">
    <source>
        <dbReference type="EMBL" id="GGP01517.1"/>
    </source>
</evidence>
<proteinExistence type="predicted"/>
<keyword evidence="2" id="KW-1185">Reference proteome</keyword>
<organism evidence="1 2">
    <name type="scientific">Nonomuraea glycinis</name>
    <dbReference type="NCBI Taxonomy" id="2047744"/>
    <lineage>
        <taxon>Bacteria</taxon>
        <taxon>Bacillati</taxon>
        <taxon>Actinomycetota</taxon>
        <taxon>Actinomycetes</taxon>
        <taxon>Streptosporangiales</taxon>
        <taxon>Streptosporangiaceae</taxon>
        <taxon>Nonomuraea</taxon>
    </lineage>
</organism>
<name>A0A918A157_9ACTN</name>
<reference evidence="1" key="2">
    <citation type="submission" date="2020-09" db="EMBL/GenBank/DDBJ databases">
        <authorList>
            <person name="Sun Q."/>
            <person name="Zhou Y."/>
        </authorList>
    </citation>
    <scope>NUCLEOTIDE SEQUENCE</scope>
    <source>
        <strain evidence="1">CGMCC 4.7430</strain>
    </source>
</reference>
<dbReference type="EMBL" id="BMNK01000001">
    <property type="protein sequence ID" value="GGP01517.1"/>
    <property type="molecule type" value="Genomic_DNA"/>
</dbReference>
<dbReference type="RefSeq" id="WP_189136796.1">
    <property type="nucleotide sequence ID" value="NZ_BMNK01000001.1"/>
</dbReference>
<gene>
    <name evidence="1" type="ORF">GCM10012278_05070</name>
</gene>
<reference evidence="1" key="1">
    <citation type="journal article" date="2014" name="Int. J. Syst. Evol. Microbiol.">
        <title>Complete genome sequence of Corynebacterium casei LMG S-19264T (=DSM 44701T), isolated from a smear-ripened cheese.</title>
        <authorList>
            <consortium name="US DOE Joint Genome Institute (JGI-PGF)"/>
            <person name="Walter F."/>
            <person name="Albersmeier A."/>
            <person name="Kalinowski J."/>
            <person name="Ruckert C."/>
        </authorList>
    </citation>
    <scope>NUCLEOTIDE SEQUENCE</scope>
    <source>
        <strain evidence="1">CGMCC 4.7430</strain>
    </source>
</reference>
<protein>
    <submittedName>
        <fullName evidence="1">Uncharacterized protein</fullName>
    </submittedName>
</protein>
<sequence length="189" mass="20653">MSDVKVARDVLSSYAKSKVANPVIGTADPQKLQSAGQLERTIALVRPSDGASRTPAEMKTWTVTPEYWFAGGELVANALEKDPDRPLTCILFAYLSVYALKSTAPKFTVPIEVVEIKKLHDNHYVLVAGRTTGEIGGKLSEWNQDAFVIDLWGHCQGLGDMVAQPPAIIVNDMKDYPRKTVVTIPAWGV</sequence>
<evidence type="ECO:0000313" key="2">
    <source>
        <dbReference type="Proteomes" id="UP000660745"/>
    </source>
</evidence>
<comment type="caution">
    <text evidence="1">The sequence shown here is derived from an EMBL/GenBank/DDBJ whole genome shotgun (WGS) entry which is preliminary data.</text>
</comment>
<dbReference type="Proteomes" id="UP000660745">
    <property type="component" value="Unassembled WGS sequence"/>
</dbReference>
<accession>A0A918A157</accession>
<dbReference type="AlphaFoldDB" id="A0A918A157"/>